<dbReference type="InterPro" id="IPR017975">
    <property type="entry name" value="Tubulin_CS"/>
</dbReference>
<accession>A0A804M6K3</accession>
<reference evidence="9" key="1">
    <citation type="submission" date="2015-12" db="EMBL/GenBank/DDBJ databases">
        <title>Update maize B73 reference genome by single molecule sequencing technologies.</title>
        <authorList>
            <consortium name="Maize Genome Sequencing Project"/>
            <person name="Ware D."/>
        </authorList>
    </citation>
    <scope>NUCLEOTIDE SEQUENCE [LARGE SCALE GENOMIC DNA]</scope>
    <source>
        <strain evidence="9">cv. B73</strain>
    </source>
</reference>
<dbReference type="PRINTS" id="PR01161">
    <property type="entry name" value="TUBULIN"/>
</dbReference>
<dbReference type="Gene3D" id="3.40.50.1440">
    <property type="entry name" value="Tubulin/FtsZ, GTPase domain"/>
    <property type="match status" value="1"/>
</dbReference>
<name>A0A804M6K3_MAIZE</name>
<dbReference type="InterPro" id="IPR036525">
    <property type="entry name" value="Tubulin/FtsZ_GTPase_sf"/>
</dbReference>
<dbReference type="GO" id="GO:0005200">
    <property type="term" value="F:structural constituent of cytoskeleton"/>
    <property type="evidence" value="ECO:0000318"/>
    <property type="project" value="GO_Central"/>
</dbReference>
<keyword evidence="6" id="KW-0472">Membrane</keyword>
<keyword evidence="6" id="KW-0812">Transmembrane</keyword>
<evidence type="ECO:0000256" key="6">
    <source>
        <dbReference type="SAM" id="Phobius"/>
    </source>
</evidence>
<organism evidence="8 9">
    <name type="scientific">Zea mays</name>
    <name type="common">Maize</name>
    <dbReference type="NCBI Taxonomy" id="4577"/>
    <lineage>
        <taxon>Eukaryota</taxon>
        <taxon>Viridiplantae</taxon>
        <taxon>Streptophyta</taxon>
        <taxon>Embryophyta</taxon>
        <taxon>Tracheophyta</taxon>
        <taxon>Spermatophyta</taxon>
        <taxon>Magnoliopsida</taxon>
        <taxon>Liliopsida</taxon>
        <taxon>Poales</taxon>
        <taxon>Poaceae</taxon>
        <taxon>PACMAD clade</taxon>
        <taxon>Panicoideae</taxon>
        <taxon>Andropogonodae</taxon>
        <taxon>Andropogoneae</taxon>
        <taxon>Tripsacinae</taxon>
        <taxon>Zea</taxon>
    </lineage>
</organism>
<evidence type="ECO:0000259" key="7">
    <source>
        <dbReference type="SMART" id="SM00864"/>
    </source>
</evidence>
<dbReference type="PANTHER" id="PTHR31515">
    <property type="entry name" value="TRANSMEMBRANE PROTEIN-RELATED"/>
    <property type="match status" value="1"/>
</dbReference>
<evidence type="ECO:0000256" key="5">
    <source>
        <dbReference type="RuleBase" id="RU000352"/>
    </source>
</evidence>
<dbReference type="AlphaFoldDB" id="A0A804M6K3"/>
<keyword evidence="2 5" id="KW-0493">Microtubule</keyword>
<dbReference type="SUPFAM" id="SSF52490">
    <property type="entry name" value="Tubulin nucleotide-binding domain-like"/>
    <property type="match status" value="1"/>
</dbReference>
<dbReference type="Gramene" id="Zm00001eb063080_T001">
    <property type="protein sequence ID" value="Zm00001eb063080_P001"/>
    <property type="gene ID" value="Zm00001eb063080"/>
</dbReference>
<keyword evidence="3 5" id="KW-0547">Nucleotide-binding</keyword>
<evidence type="ECO:0000256" key="2">
    <source>
        <dbReference type="ARBA" id="ARBA00022701"/>
    </source>
</evidence>
<feature type="transmembrane region" description="Helical" evidence="6">
    <location>
        <begin position="267"/>
        <end position="283"/>
    </location>
</feature>
<dbReference type="GO" id="GO:0005874">
    <property type="term" value="C:microtubule"/>
    <property type="evidence" value="ECO:0000318"/>
    <property type="project" value="GO_Central"/>
</dbReference>
<evidence type="ECO:0000256" key="3">
    <source>
        <dbReference type="ARBA" id="ARBA00022741"/>
    </source>
</evidence>
<evidence type="ECO:0000256" key="1">
    <source>
        <dbReference type="ARBA" id="ARBA00009636"/>
    </source>
</evidence>
<evidence type="ECO:0000313" key="9">
    <source>
        <dbReference type="Proteomes" id="UP000007305"/>
    </source>
</evidence>
<protein>
    <recommendedName>
        <fullName evidence="7">Tubulin/FtsZ GTPase domain-containing protein</fullName>
    </recommendedName>
</protein>
<dbReference type="PROSITE" id="PS00227">
    <property type="entry name" value="TUBULIN"/>
    <property type="match status" value="1"/>
</dbReference>
<dbReference type="SMART" id="SM00864">
    <property type="entry name" value="Tubulin"/>
    <property type="match status" value="1"/>
</dbReference>
<dbReference type="GO" id="GO:0005737">
    <property type="term" value="C:cytoplasm"/>
    <property type="evidence" value="ECO:0000318"/>
    <property type="project" value="GO_Central"/>
</dbReference>
<evidence type="ECO:0000313" key="8">
    <source>
        <dbReference type="EnsemblPlants" id="Zm00001eb063080_P001"/>
    </source>
</evidence>
<dbReference type="Proteomes" id="UP000007305">
    <property type="component" value="Chromosome 1"/>
</dbReference>
<keyword evidence="9" id="KW-1185">Reference proteome</keyword>
<keyword evidence="4 5" id="KW-0342">GTP-binding</keyword>
<dbReference type="InterPro" id="IPR000217">
    <property type="entry name" value="Tubulin"/>
</dbReference>
<dbReference type="PANTHER" id="PTHR31515:SF2">
    <property type="entry name" value="TRANSMEMBRANE PROTEIN"/>
    <property type="match status" value="1"/>
</dbReference>
<dbReference type="Pfam" id="PF00091">
    <property type="entry name" value="Tubulin"/>
    <property type="match status" value="1"/>
</dbReference>
<dbReference type="GO" id="GO:0000278">
    <property type="term" value="P:mitotic cell cycle"/>
    <property type="evidence" value="ECO:0000318"/>
    <property type="project" value="GO_Central"/>
</dbReference>
<comment type="similarity">
    <text evidence="1 5">Belongs to the tubulin family.</text>
</comment>
<feature type="domain" description="Tubulin/FtsZ GTPase" evidence="7">
    <location>
        <begin position="161"/>
        <end position="332"/>
    </location>
</feature>
<reference evidence="8" key="2">
    <citation type="submission" date="2019-07" db="EMBL/GenBank/DDBJ databases">
        <authorList>
            <person name="Seetharam A."/>
            <person name="Woodhouse M."/>
            <person name="Cannon E."/>
        </authorList>
    </citation>
    <scope>NUCLEOTIDE SEQUENCE [LARGE SCALE GENOMIC DNA]</scope>
    <source>
        <strain evidence="8">cv. B73</strain>
    </source>
</reference>
<keyword evidence="6" id="KW-1133">Transmembrane helix</keyword>
<proteinExistence type="inferred from homology"/>
<evidence type="ECO:0000256" key="4">
    <source>
        <dbReference type="ARBA" id="ARBA00023134"/>
    </source>
</evidence>
<reference evidence="8" key="3">
    <citation type="submission" date="2021-05" db="UniProtKB">
        <authorList>
            <consortium name="EnsemblPlants"/>
        </authorList>
    </citation>
    <scope>IDENTIFICATION</scope>
    <source>
        <strain evidence="8">cv. B73</strain>
    </source>
</reference>
<dbReference type="InterPro" id="IPR003008">
    <property type="entry name" value="Tubulin_FtsZ_GTPase"/>
</dbReference>
<sequence>MSAISPELSVCLRVVVLDLPPQVEGLLVGAESTVDLPPEKVELLKEAFDDLVASFASFVVESPAGVCRARRTSGVVASASVASPTELKLGPEELERWFTKIDHVFEHTRIPPVGEVLTPFYKTTVKKLQHYDLPLVGHVNHNFSVHAIHMGEDVLSVFEHAIKVLSCKDDLVDSRIRLLTVSRYVIDVCLPDSCGVLVNVGKVIVDLCLDCVRKLADNCTGLQGFLVFNAVGGGTGSGLGSLLLERLSVDYGKKSKFGFTIYPSPQAILFTGFMLSLLASIIVKEKVLANIMSVSEVEALYKLFKKINIAFIDDGLINKVSNGCLLLQANHARRSRRPTTLRARSAAAMQGFPGGAPDPQQLQATMLAIKQACSLIQGDADSLLDRLWQKKAEIKQ</sequence>
<dbReference type="GO" id="GO:0000226">
    <property type="term" value="P:microtubule cytoskeleton organization"/>
    <property type="evidence" value="ECO:0000318"/>
    <property type="project" value="GO_Central"/>
</dbReference>
<dbReference type="EnsemblPlants" id="Zm00001eb063080_T001">
    <property type="protein sequence ID" value="Zm00001eb063080_P001"/>
    <property type="gene ID" value="Zm00001eb063080"/>
</dbReference>
<dbReference type="InParanoid" id="A0A804M6K3"/>
<dbReference type="GO" id="GO:0005525">
    <property type="term" value="F:GTP binding"/>
    <property type="evidence" value="ECO:0000318"/>
    <property type="project" value="GO_Central"/>
</dbReference>